<dbReference type="PROSITE" id="PS50022">
    <property type="entry name" value="FA58C_3"/>
    <property type="match status" value="1"/>
</dbReference>
<dbReference type="InterPro" id="IPR000421">
    <property type="entry name" value="FA58C"/>
</dbReference>
<evidence type="ECO:0000313" key="4">
    <source>
        <dbReference type="Proteomes" id="UP000887568"/>
    </source>
</evidence>
<dbReference type="InterPro" id="IPR008979">
    <property type="entry name" value="Galactose-bd-like_sf"/>
</dbReference>
<feature type="domain" description="F5/8 type C" evidence="2">
    <location>
        <begin position="28"/>
        <end position="188"/>
    </location>
</feature>
<evidence type="ECO:0000313" key="3">
    <source>
        <dbReference type="EnsemblMetazoa" id="XP_038071790.1"/>
    </source>
</evidence>
<protein>
    <recommendedName>
        <fullName evidence="2">F5/8 type C domain-containing protein</fullName>
    </recommendedName>
</protein>
<accession>A0A914B7K2</accession>
<dbReference type="AlphaFoldDB" id="A0A914B7K2"/>
<dbReference type="EnsemblMetazoa" id="XM_038215862.1">
    <property type="protein sequence ID" value="XP_038071790.1"/>
    <property type="gene ID" value="LOC119740521"/>
</dbReference>
<dbReference type="Pfam" id="PF00754">
    <property type="entry name" value="F5_F8_type_C"/>
    <property type="match status" value="1"/>
</dbReference>
<dbReference type="Gene3D" id="2.60.120.260">
    <property type="entry name" value="Galactose-binding domain-like"/>
    <property type="match status" value="1"/>
</dbReference>
<dbReference type="OMA" id="WESAIVM"/>
<keyword evidence="1" id="KW-0732">Signal</keyword>
<dbReference type="SMART" id="SM00231">
    <property type="entry name" value="FA58C"/>
    <property type="match status" value="1"/>
</dbReference>
<dbReference type="RefSeq" id="XP_038071790.1">
    <property type="nucleotide sequence ID" value="XM_038215862.1"/>
</dbReference>
<dbReference type="Proteomes" id="UP000887568">
    <property type="component" value="Unplaced"/>
</dbReference>
<evidence type="ECO:0000256" key="1">
    <source>
        <dbReference type="SAM" id="SignalP"/>
    </source>
</evidence>
<evidence type="ECO:0000259" key="2">
    <source>
        <dbReference type="PROSITE" id="PS50022"/>
    </source>
</evidence>
<organism evidence="3 4">
    <name type="scientific">Patiria miniata</name>
    <name type="common">Bat star</name>
    <name type="synonym">Asterina miniata</name>
    <dbReference type="NCBI Taxonomy" id="46514"/>
    <lineage>
        <taxon>Eukaryota</taxon>
        <taxon>Metazoa</taxon>
        <taxon>Echinodermata</taxon>
        <taxon>Eleutherozoa</taxon>
        <taxon>Asterozoa</taxon>
        <taxon>Asteroidea</taxon>
        <taxon>Valvatacea</taxon>
        <taxon>Valvatida</taxon>
        <taxon>Asterinidae</taxon>
        <taxon>Patiria</taxon>
    </lineage>
</organism>
<proteinExistence type="predicted"/>
<sequence length="204" mass="22269">MKVFMCLLLLMVVGCTLIFAMTENVLECAAVAAPFGMEDGHIPDASITVSSQFSNSLAPTRVRLNSQAESGTSGWCKGNLEIRRSGNQEVDSWIQVDLGFTSIITSVITQGYGDTSWVASFKVAYSDDGQEWTAVTNNGSSFPGNYDSNTQVTTSFPRAFQARFLRIVPTACTDDTQCICMRFEVVGCCACRCPVRRVPFITHV</sequence>
<dbReference type="CDD" id="cd00057">
    <property type="entry name" value="FA58C"/>
    <property type="match status" value="1"/>
</dbReference>
<name>A0A914B7K2_PATMI</name>
<feature type="signal peptide" evidence="1">
    <location>
        <begin position="1"/>
        <end position="20"/>
    </location>
</feature>
<dbReference type="SUPFAM" id="SSF49785">
    <property type="entry name" value="Galactose-binding domain-like"/>
    <property type="match status" value="1"/>
</dbReference>
<feature type="chain" id="PRO_5037503998" description="F5/8 type C domain-containing protein" evidence="1">
    <location>
        <begin position="21"/>
        <end position="204"/>
    </location>
</feature>
<dbReference type="PANTHER" id="PTHR24543">
    <property type="entry name" value="MULTICOPPER OXIDASE-RELATED"/>
    <property type="match status" value="1"/>
</dbReference>
<dbReference type="PROSITE" id="PS51257">
    <property type="entry name" value="PROKAR_LIPOPROTEIN"/>
    <property type="match status" value="1"/>
</dbReference>
<keyword evidence="4" id="KW-1185">Reference proteome</keyword>
<dbReference type="OrthoDB" id="5985199at2759"/>
<reference evidence="3" key="1">
    <citation type="submission" date="2022-11" db="UniProtKB">
        <authorList>
            <consortium name="EnsemblMetazoa"/>
        </authorList>
    </citation>
    <scope>IDENTIFICATION</scope>
</reference>
<dbReference type="GeneID" id="119740521"/>